<accession>A0A397VGK0</accession>
<reference evidence="2 3" key="1">
    <citation type="submission" date="2018-06" db="EMBL/GenBank/DDBJ databases">
        <title>Comparative genomics reveals the genomic features of Rhizophagus irregularis, R. cerebriforme, R. diaphanum and Gigaspora rosea, and their symbiotic lifestyle signature.</title>
        <authorList>
            <person name="Morin E."/>
            <person name="San Clemente H."/>
            <person name="Chen E.C.H."/>
            <person name="De La Providencia I."/>
            <person name="Hainaut M."/>
            <person name="Kuo A."/>
            <person name="Kohler A."/>
            <person name="Murat C."/>
            <person name="Tang N."/>
            <person name="Roy S."/>
            <person name="Loubradou J."/>
            <person name="Henrissat B."/>
            <person name="Grigoriev I.V."/>
            <person name="Corradi N."/>
            <person name="Roux C."/>
            <person name="Martin F.M."/>
        </authorList>
    </citation>
    <scope>NUCLEOTIDE SEQUENCE [LARGE SCALE GENOMIC DNA]</scope>
    <source>
        <strain evidence="2 3">DAOM 194757</strain>
    </source>
</reference>
<organism evidence="2 3">
    <name type="scientific">Gigaspora rosea</name>
    <dbReference type="NCBI Taxonomy" id="44941"/>
    <lineage>
        <taxon>Eukaryota</taxon>
        <taxon>Fungi</taxon>
        <taxon>Fungi incertae sedis</taxon>
        <taxon>Mucoromycota</taxon>
        <taxon>Glomeromycotina</taxon>
        <taxon>Glomeromycetes</taxon>
        <taxon>Diversisporales</taxon>
        <taxon>Gigasporaceae</taxon>
        <taxon>Gigaspora</taxon>
    </lineage>
</organism>
<evidence type="ECO:0000256" key="1">
    <source>
        <dbReference type="SAM" id="MobiDB-lite"/>
    </source>
</evidence>
<comment type="caution">
    <text evidence="2">The sequence shown here is derived from an EMBL/GenBank/DDBJ whole genome shotgun (WGS) entry which is preliminary data.</text>
</comment>
<dbReference type="AlphaFoldDB" id="A0A397VGK0"/>
<evidence type="ECO:0000313" key="3">
    <source>
        <dbReference type="Proteomes" id="UP000266673"/>
    </source>
</evidence>
<feature type="compositionally biased region" description="Basic residues" evidence="1">
    <location>
        <begin position="634"/>
        <end position="646"/>
    </location>
</feature>
<sequence>MKRVKVIEYKLFKISILILDYLSLTIDELSLSTNSTVKSKIVWRPLLPNLRCIQVSLPEVPSVLDLYSFDTISSGGGNLSEGYTILSQDCTNNGRLCDWDVKSITLIDEDAIQLSKSKLAYVEYLKCSIRKGRIVVLRDKPLNLCNIKCYGNHDPEHVRKKPYRMSKIIRKEITSRSTNVAPSILATEFMNNAKISSITSNTPANQVQPTSIRFTPNLEAIQNALKYDKKLHYPSTLEFEKVCSIMNIYETEGVVISKQYGVKDSKDPKEQAVLLGIASTILPTLLTKYPDLFAIDSTGRRNCLNFPNLSFMVRSDEPRGRIIATFVSDRETILVVDLMFESLIQYSTKNDVQLNPKWLTMDKWDSYFVAAKKYFPNTQEWFTKNLNDQWIRDHVFYQFRFVKRFRDQEEFDQRKVVLLDAKKLQIAVGIVNLDIARAITSYFRTHWFGKWVDTWPDYRRSGCPMKTNMLLESYFKKDMILYYRGRYTKSLHANLEKIGSSMLVDTREMESDDIQVAATELNDDIDNVSKESSKLKVYKPNRQKIKTSKIIDDSFIKQDKKPLYITRRNGKFGCPCGFNVIRGHDCQNIVAVHFFINELETQKSVPKSISNSSLESYLRQSDSSGHSKDELKLPQKRGPKNKRKSRLIPGESIQLQDAILNEPYHKVQIVEIIGNSKIIVDITLANGSKNQQTVQLADIIGYDDEKIKKKLKADKLIKPSQLTMSSMDSHGNTVIFTMPAFTNSNIHKQAKEFALLNPNSHTHLLLQVLDRMKNKQWLEAKILWAESLSSYSKLVNDGEINFFGGLSERFFEQFFQDPLDQNLLVVKSTITTICDSEYCPRKVLSLANCYDIILIKTQVCILPGSNYFETYLRQWKEPFITPCGSEFKTMNGEKPKNISISAFRFDKCTSIETGKTKYLYICSEKAISTRQIDQQLLLILAINVTGISIIDEEIYLENKDLSEEISFPPDDIHLMQRYRLMNVSFCNGNHYIADVRFENIKDSGWYHYDGLGKTYRARAMYIGNARPPRKDGYAMDLVIYVKI</sequence>
<evidence type="ECO:0008006" key="4">
    <source>
        <dbReference type="Google" id="ProtNLM"/>
    </source>
</evidence>
<keyword evidence="3" id="KW-1185">Reference proteome</keyword>
<dbReference type="EMBL" id="QKWP01000387">
    <property type="protein sequence ID" value="RIB20961.1"/>
    <property type="molecule type" value="Genomic_DNA"/>
</dbReference>
<proteinExistence type="predicted"/>
<feature type="region of interest" description="Disordered" evidence="1">
    <location>
        <begin position="616"/>
        <end position="647"/>
    </location>
</feature>
<gene>
    <name evidence="2" type="ORF">C2G38_2177880</name>
</gene>
<evidence type="ECO:0000313" key="2">
    <source>
        <dbReference type="EMBL" id="RIB20961.1"/>
    </source>
</evidence>
<protein>
    <recommendedName>
        <fullName evidence="4">SWIM-type domain-containing protein</fullName>
    </recommendedName>
</protein>
<dbReference type="Proteomes" id="UP000266673">
    <property type="component" value="Unassembled WGS sequence"/>
</dbReference>
<name>A0A397VGK0_9GLOM</name>
<dbReference type="OrthoDB" id="2398063at2759"/>